<feature type="transmembrane region" description="Helical" evidence="1">
    <location>
        <begin position="36"/>
        <end position="54"/>
    </location>
</feature>
<accession>A0ABX9RF48</accession>
<reference evidence="2 3" key="1">
    <citation type="submission" date="2018-09" db="EMBL/GenBank/DDBJ databases">
        <title>Micromonospora sp. nov. MS1-9, isolated from a root of Musa sp.</title>
        <authorList>
            <person name="Kuncharoen N."/>
            <person name="Kudo T."/>
            <person name="Ohkuma M."/>
            <person name="Yuki M."/>
            <person name="Tanasupawat S."/>
        </authorList>
    </citation>
    <scope>NUCLEOTIDE SEQUENCE [LARGE SCALE GENOMIC DNA]</scope>
    <source>
        <strain evidence="2 3">NGC1-4</strain>
    </source>
</reference>
<comment type="caution">
    <text evidence="2">The sequence shown here is derived from an EMBL/GenBank/DDBJ whole genome shotgun (WGS) entry which is preliminary data.</text>
</comment>
<keyword evidence="3" id="KW-1185">Reference proteome</keyword>
<dbReference type="Proteomes" id="UP000271548">
    <property type="component" value="Unassembled WGS sequence"/>
</dbReference>
<evidence type="ECO:0000313" key="3">
    <source>
        <dbReference type="Proteomes" id="UP000271548"/>
    </source>
</evidence>
<proteinExistence type="predicted"/>
<keyword evidence="1" id="KW-0812">Transmembrane</keyword>
<name>A0ABX9RF48_9ACTN</name>
<organism evidence="2 3">
    <name type="scientific">Micromonospora musae</name>
    <dbReference type="NCBI Taxonomy" id="1894970"/>
    <lineage>
        <taxon>Bacteria</taxon>
        <taxon>Bacillati</taxon>
        <taxon>Actinomycetota</taxon>
        <taxon>Actinomycetes</taxon>
        <taxon>Micromonosporales</taxon>
        <taxon>Micromonosporaceae</taxon>
        <taxon>Micromonospora</taxon>
    </lineage>
</organism>
<dbReference type="EMBL" id="RAZS01000002">
    <property type="protein sequence ID" value="RKN22339.1"/>
    <property type="molecule type" value="Genomic_DNA"/>
</dbReference>
<sequence>MDAVHLGRLGDLLVGTVGDAAASVADARRGLRRRPLPAGGLVLAAGLLAGYLIARARRAA</sequence>
<evidence type="ECO:0000313" key="2">
    <source>
        <dbReference type="EMBL" id="RKN22339.1"/>
    </source>
</evidence>
<dbReference type="RefSeq" id="WP_120674632.1">
    <property type="nucleotide sequence ID" value="NZ_JBFAYG010000007.1"/>
</dbReference>
<evidence type="ECO:0000256" key="1">
    <source>
        <dbReference type="SAM" id="Phobius"/>
    </source>
</evidence>
<keyword evidence="1" id="KW-1133">Transmembrane helix</keyword>
<gene>
    <name evidence="2" type="ORF">D7147_06550</name>
</gene>
<evidence type="ECO:0008006" key="4">
    <source>
        <dbReference type="Google" id="ProtNLM"/>
    </source>
</evidence>
<protein>
    <recommendedName>
        <fullName evidence="4">DUF3618 domain-containing protein</fullName>
    </recommendedName>
</protein>
<keyword evidence="1" id="KW-0472">Membrane</keyword>